<dbReference type="InterPro" id="IPR001155">
    <property type="entry name" value="OxRdtase_FMN_N"/>
</dbReference>
<organism evidence="4 5">
    <name type="scientific">Diatrype stigma</name>
    <dbReference type="NCBI Taxonomy" id="117547"/>
    <lineage>
        <taxon>Eukaryota</taxon>
        <taxon>Fungi</taxon>
        <taxon>Dikarya</taxon>
        <taxon>Ascomycota</taxon>
        <taxon>Pezizomycotina</taxon>
        <taxon>Sordariomycetes</taxon>
        <taxon>Xylariomycetidae</taxon>
        <taxon>Xylariales</taxon>
        <taxon>Diatrypaceae</taxon>
        <taxon>Diatrype</taxon>
    </lineage>
</organism>
<name>A0AAN9YMX2_9PEZI</name>
<dbReference type="InterPro" id="IPR045247">
    <property type="entry name" value="Oye-like"/>
</dbReference>
<sequence>MQHCHLHRTASKNGSMSKLFEPIRVGRVNLRHRVALAPLTRFRADDEWVPLPIAKEYYEQRASEPGTLLITEGTLISKNAAGRRNVPGIWSEAQIAAWKDVVDAVHGKGSYIYCQLWATGRAGAPETHKELGTRLLSSSAVAMDEGGVLRVNRSSSDSSAADDHELSSVPEEMTEDDIHATIRDYATAAKNAIRAGFDGVEIHAANGYLVDQFTQDTCNRRTDGWGGSVENRARFGIEVAKAVVEAVGADRTAVRLSPFSTFQGMLMEDPHPQFAHLIRALRALGLAYLHLVEPRVSGVFDADEVGPGQDLAPFVRLWDNRSPVVVAGGFASGGAAAEAADDKYAGYDVLVAFGRRFISNPDLVFRLRAGVGLAPYDRDTFYTPKSPVGYVDYPFSPEYLRTMQ</sequence>
<dbReference type="SUPFAM" id="SSF51395">
    <property type="entry name" value="FMN-linked oxidoreductases"/>
    <property type="match status" value="1"/>
</dbReference>
<dbReference type="FunFam" id="3.20.20.70:FF:000138">
    <property type="entry name" value="NADPH dehydrogenase 1"/>
    <property type="match status" value="1"/>
</dbReference>
<feature type="domain" description="NADH:flavin oxidoreductase/NADH oxidase N-terminal" evidence="3">
    <location>
        <begin position="18"/>
        <end position="370"/>
    </location>
</feature>
<reference evidence="4 5" key="1">
    <citation type="submission" date="2024-02" db="EMBL/GenBank/DDBJ databases">
        <title>De novo assembly and annotation of 12 fungi associated with fruit tree decline syndrome in Ontario, Canada.</title>
        <authorList>
            <person name="Sulman M."/>
            <person name="Ellouze W."/>
            <person name="Ilyukhin E."/>
        </authorList>
    </citation>
    <scope>NUCLEOTIDE SEQUENCE [LARGE SCALE GENOMIC DNA]</scope>
    <source>
        <strain evidence="4 5">M11/M66-122</strain>
    </source>
</reference>
<dbReference type="GO" id="GO:0003959">
    <property type="term" value="F:NADPH dehydrogenase activity"/>
    <property type="evidence" value="ECO:0007669"/>
    <property type="project" value="TreeGrafter"/>
</dbReference>
<feature type="region of interest" description="Disordered" evidence="2">
    <location>
        <begin position="152"/>
        <end position="174"/>
    </location>
</feature>
<proteinExistence type="predicted"/>
<dbReference type="Pfam" id="PF00724">
    <property type="entry name" value="Oxidored_FMN"/>
    <property type="match status" value="1"/>
</dbReference>
<dbReference type="InterPro" id="IPR013785">
    <property type="entry name" value="Aldolase_TIM"/>
</dbReference>
<evidence type="ECO:0000256" key="1">
    <source>
        <dbReference type="ARBA" id="ARBA00022630"/>
    </source>
</evidence>
<dbReference type="EMBL" id="JAKJXP020000084">
    <property type="protein sequence ID" value="KAK7748279.1"/>
    <property type="molecule type" value="Genomic_DNA"/>
</dbReference>
<evidence type="ECO:0000259" key="3">
    <source>
        <dbReference type="Pfam" id="PF00724"/>
    </source>
</evidence>
<protein>
    <recommendedName>
        <fullName evidence="3">NADH:flavin oxidoreductase/NADH oxidase N-terminal domain-containing protein</fullName>
    </recommendedName>
</protein>
<dbReference type="GO" id="GO:0010181">
    <property type="term" value="F:FMN binding"/>
    <property type="evidence" value="ECO:0007669"/>
    <property type="project" value="InterPro"/>
</dbReference>
<keyword evidence="1" id="KW-0285">Flavoprotein</keyword>
<dbReference type="PANTHER" id="PTHR22893:SF91">
    <property type="entry name" value="NADPH DEHYDROGENASE 2-RELATED"/>
    <property type="match status" value="1"/>
</dbReference>
<gene>
    <name evidence="4" type="ORF">SLS62_008739</name>
</gene>
<comment type="caution">
    <text evidence="4">The sequence shown here is derived from an EMBL/GenBank/DDBJ whole genome shotgun (WGS) entry which is preliminary data.</text>
</comment>
<dbReference type="PANTHER" id="PTHR22893">
    <property type="entry name" value="NADH OXIDOREDUCTASE-RELATED"/>
    <property type="match status" value="1"/>
</dbReference>
<dbReference type="Gene3D" id="3.20.20.70">
    <property type="entry name" value="Aldolase class I"/>
    <property type="match status" value="1"/>
</dbReference>
<evidence type="ECO:0000313" key="5">
    <source>
        <dbReference type="Proteomes" id="UP001320420"/>
    </source>
</evidence>
<dbReference type="AlphaFoldDB" id="A0AAN9YMX2"/>
<accession>A0AAN9YMX2</accession>
<dbReference type="CDD" id="cd02933">
    <property type="entry name" value="OYE_like_FMN"/>
    <property type="match status" value="1"/>
</dbReference>
<keyword evidence="5" id="KW-1185">Reference proteome</keyword>
<evidence type="ECO:0000313" key="4">
    <source>
        <dbReference type="EMBL" id="KAK7748279.1"/>
    </source>
</evidence>
<dbReference type="Proteomes" id="UP001320420">
    <property type="component" value="Unassembled WGS sequence"/>
</dbReference>
<evidence type="ECO:0000256" key="2">
    <source>
        <dbReference type="SAM" id="MobiDB-lite"/>
    </source>
</evidence>